<dbReference type="WBParaSite" id="TREG1_34450.3">
    <property type="protein sequence ID" value="TREG1_34450.3"/>
    <property type="gene ID" value="TREG1_34450"/>
</dbReference>
<name>A0AA85JPV7_TRIRE</name>
<evidence type="ECO:0000256" key="5">
    <source>
        <dbReference type="ARBA" id="ARBA00022723"/>
    </source>
</evidence>
<evidence type="ECO:0000256" key="4">
    <source>
        <dbReference type="ARBA" id="ARBA00018477"/>
    </source>
</evidence>
<dbReference type="InterPro" id="IPR011330">
    <property type="entry name" value="Glyco_hydro/deAcase_b/a-brl"/>
</dbReference>
<dbReference type="Proteomes" id="UP000050795">
    <property type="component" value="Unassembled WGS sequence"/>
</dbReference>
<dbReference type="GO" id="GO:0046872">
    <property type="term" value="F:metal ion binding"/>
    <property type="evidence" value="ECO:0007669"/>
    <property type="project" value="UniProtKB-KW"/>
</dbReference>
<evidence type="ECO:0000256" key="1">
    <source>
        <dbReference type="ARBA" id="ARBA00001946"/>
    </source>
</evidence>
<evidence type="ECO:0000256" key="7">
    <source>
        <dbReference type="ARBA" id="ARBA00022842"/>
    </source>
</evidence>
<evidence type="ECO:0000256" key="6">
    <source>
        <dbReference type="ARBA" id="ARBA00022801"/>
    </source>
</evidence>
<dbReference type="Gene3D" id="3.20.20.370">
    <property type="entry name" value="Glycoside hydrolase/deacetylase"/>
    <property type="match status" value="1"/>
</dbReference>
<evidence type="ECO:0000256" key="3">
    <source>
        <dbReference type="ARBA" id="ARBA00008843"/>
    </source>
</evidence>
<dbReference type="PANTHER" id="PTHR31609">
    <property type="entry name" value="YDJC DEACETYLASE FAMILY MEMBER"/>
    <property type="match status" value="1"/>
</dbReference>
<reference evidence="10 11" key="2">
    <citation type="submission" date="2023-11" db="UniProtKB">
        <authorList>
            <consortium name="WormBaseParasite"/>
        </authorList>
    </citation>
    <scope>IDENTIFICATION</scope>
</reference>
<dbReference type="AlphaFoldDB" id="A0AA85JPV7"/>
<dbReference type="WBParaSite" id="TREG1_34450.4">
    <property type="protein sequence ID" value="TREG1_34450.4"/>
    <property type="gene ID" value="TREG1_34450"/>
</dbReference>
<accession>A0AA85JPV7</accession>
<keyword evidence="7" id="KW-0460">Magnesium</keyword>
<proteinExistence type="inferred from homology"/>
<sequence length="367" mass="41826">MVLLAVSNYCQSFRCYFCSNILLTLSNIQDLWVCYVISVKPNNLKVTDCIGFCEPPFTMETHPQSFRRTKIVINADDGFYSDIRDQDVSVLMNGAVARHLLSVLDYQRKQLSALFSYLMKNNLIPGLHFNLTEGKPLKYKRSVQSLLDHRDCFLGKYGFREHLLSSAVDMNEVELELESQLQAFKQLFGTVPSHLDGHQHIHVLPGIDAVVARVLSRNGVKWIRVPVERIPEVSPHLTETEAEFYKNVSDQATKAREIFSSYGLKYTQGFIKMAIMGKRQSIDSLDRCLSPLKNCESIEFMVHPGFKVSCTDNDVGHNTSGCGNPEGPDLFSQSDDREHEMNFLLGDEFQKYMLQHNYDLITFSNLS</sequence>
<evidence type="ECO:0000256" key="2">
    <source>
        <dbReference type="ARBA" id="ARBA00003451"/>
    </source>
</evidence>
<dbReference type="GO" id="GO:0005975">
    <property type="term" value="P:carbohydrate metabolic process"/>
    <property type="evidence" value="ECO:0007669"/>
    <property type="project" value="InterPro"/>
</dbReference>
<evidence type="ECO:0000313" key="11">
    <source>
        <dbReference type="WBParaSite" id="TREG1_34450.4"/>
    </source>
</evidence>
<comment type="cofactor">
    <cofactor evidence="1">
        <name>Mg(2+)</name>
        <dbReference type="ChEBI" id="CHEBI:18420"/>
    </cofactor>
</comment>
<comment type="function">
    <text evidence="2">Probably catalyzes the deacetylation of acetylated carbohydrates an important step in the degradation of oligosaccharides.</text>
</comment>
<dbReference type="SUPFAM" id="SSF88713">
    <property type="entry name" value="Glycoside hydrolase/deacetylase"/>
    <property type="match status" value="1"/>
</dbReference>
<dbReference type="PANTHER" id="PTHR31609:SF1">
    <property type="entry name" value="CARBOHYDRATE DEACETYLASE"/>
    <property type="match status" value="1"/>
</dbReference>
<evidence type="ECO:0000256" key="8">
    <source>
        <dbReference type="ARBA" id="ARBA00023277"/>
    </source>
</evidence>
<keyword evidence="5" id="KW-0479">Metal-binding</keyword>
<organism evidence="9 11">
    <name type="scientific">Trichobilharzia regenti</name>
    <name type="common">Nasal bird schistosome</name>
    <dbReference type="NCBI Taxonomy" id="157069"/>
    <lineage>
        <taxon>Eukaryota</taxon>
        <taxon>Metazoa</taxon>
        <taxon>Spiralia</taxon>
        <taxon>Lophotrochozoa</taxon>
        <taxon>Platyhelminthes</taxon>
        <taxon>Trematoda</taxon>
        <taxon>Digenea</taxon>
        <taxon>Strigeidida</taxon>
        <taxon>Schistosomatoidea</taxon>
        <taxon>Schistosomatidae</taxon>
        <taxon>Trichobilharzia</taxon>
    </lineage>
</organism>
<dbReference type="GO" id="GO:0019213">
    <property type="term" value="F:deacetylase activity"/>
    <property type="evidence" value="ECO:0007669"/>
    <property type="project" value="TreeGrafter"/>
</dbReference>
<dbReference type="GO" id="GO:0016787">
    <property type="term" value="F:hydrolase activity"/>
    <property type="evidence" value="ECO:0007669"/>
    <property type="project" value="UniProtKB-KW"/>
</dbReference>
<keyword evidence="8" id="KW-0119">Carbohydrate metabolism</keyword>
<dbReference type="InterPro" id="IPR006879">
    <property type="entry name" value="YdjC-like"/>
</dbReference>
<keyword evidence="9" id="KW-1185">Reference proteome</keyword>
<protein>
    <recommendedName>
        <fullName evidence="4">Carbohydrate deacetylase</fullName>
    </recommendedName>
</protein>
<evidence type="ECO:0000313" key="9">
    <source>
        <dbReference type="Proteomes" id="UP000050795"/>
    </source>
</evidence>
<keyword evidence="6" id="KW-0378">Hydrolase</keyword>
<reference evidence="9" key="1">
    <citation type="submission" date="2022-06" db="EMBL/GenBank/DDBJ databases">
        <authorList>
            <person name="Berger JAMES D."/>
            <person name="Berger JAMES D."/>
        </authorList>
    </citation>
    <scope>NUCLEOTIDE SEQUENCE [LARGE SCALE GENOMIC DNA]</scope>
</reference>
<evidence type="ECO:0000313" key="10">
    <source>
        <dbReference type="WBParaSite" id="TREG1_34450.3"/>
    </source>
</evidence>
<comment type="similarity">
    <text evidence="3">Belongs to the YdjC deacetylase family.</text>
</comment>
<dbReference type="Pfam" id="PF04794">
    <property type="entry name" value="YdjC"/>
    <property type="match status" value="1"/>
</dbReference>